<evidence type="ECO:0000259" key="6">
    <source>
        <dbReference type="Pfam" id="PF05920"/>
    </source>
</evidence>
<dbReference type="AlphaFoldDB" id="J4HX81"/>
<dbReference type="Pfam" id="PF12737">
    <property type="entry name" value="Mating_C"/>
    <property type="match status" value="1"/>
</dbReference>
<feature type="region of interest" description="Disordered" evidence="5">
    <location>
        <begin position="371"/>
        <end position="417"/>
    </location>
</feature>
<comment type="similarity">
    <text evidence="1">Belongs to the TALE/M-ATYP homeobox family.</text>
</comment>
<gene>
    <name evidence="8" type="ORF">FIBRA_05264</name>
</gene>
<dbReference type="InterPro" id="IPR008422">
    <property type="entry name" value="KN_HD"/>
</dbReference>
<dbReference type="STRING" id="599839.J4HX81"/>
<dbReference type="GO" id="GO:0006355">
    <property type="term" value="P:regulation of DNA-templated transcription"/>
    <property type="evidence" value="ECO:0007669"/>
    <property type="project" value="InterPro"/>
</dbReference>
<evidence type="ECO:0000256" key="5">
    <source>
        <dbReference type="SAM" id="MobiDB-lite"/>
    </source>
</evidence>
<dbReference type="Gene3D" id="1.10.10.60">
    <property type="entry name" value="Homeodomain-like"/>
    <property type="match status" value="1"/>
</dbReference>
<evidence type="ECO:0000256" key="3">
    <source>
        <dbReference type="ARBA" id="ARBA00023155"/>
    </source>
</evidence>
<dbReference type="InterPro" id="IPR009057">
    <property type="entry name" value="Homeodomain-like_sf"/>
</dbReference>
<protein>
    <recommendedName>
        <fullName evidence="10">Homeobox KN domain-containing protein</fullName>
    </recommendedName>
</protein>
<organism evidence="8 9">
    <name type="scientific">Fibroporia radiculosa</name>
    <dbReference type="NCBI Taxonomy" id="599839"/>
    <lineage>
        <taxon>Eukaryota</taxon>
        <taxon>Fungi</taxon>
        <taxon>Dikarya</taxon>
        <taxon>Basidiomycota</taxon>
        <taxon>Agaricomycotina</taxon>
        <taxon>Agaricomycetes</taxon>
        <taxon>Polyporales</taxon>
        <taxon>Fibroporiaceae</taxon>
        <taxon>Fibroporia</taxon>
    </lineage>
</organism>
<evidence type="ECO:0008006" key="10">
    <source>
        <dbReference type="Google" id="ProtNLM"/>
    </source>
</evidence>
<keyword evidence="2" id="KW-0238">DNA-binding</keyword>
<feature type="domain" description="Mating-type protein C-terminal" evidence="7">
    <location>
        <begin position="325"/>
        <end position="484"/>
    </location>
</feature>
<evidence type="ECO:0000313" key="9">
    <source>
        <dbReference type="Proteomes" id="UP000006352"/>
    </source>
</evidence>
<dbReference type="InParanoid" id="J4HX81"/>
<evidence type="ECO:0000313" key="8">
    <source>
        <dbReference type="EMBL" id="CCM03142.1"/>
    </source>
</evidence>
<dbReference type="GeneID" id="24098053"/>
<evidence type="ECO:0000259" key="7">
    <source>
        <dbReference type="Pfam" id="PF12737"/>
    </source>
</evidence>
<keyword evidence="9" id="KW-1185">Reference proteome</keyword>
<name>J4HX81_9APHY</name>
<dbReference type="Pfam" id="PF05920">
    <property type="entry name" value="Homeobox_KN"/>
    <property type="match status" value="1"/>
</dbReference>
<reference evidence="8 9" key="1">
    <citation type="journal article" date="2012" name="Appl. Environ. Microbiol.">
        <title>Short-read sequencing for genomic analysis of the brown rot fungus Fibroporia radiculosa.</title>
        <authorList>
            <person name="Tang J.D."/>
            <person name="Perkins A.D."/>
            <person name="Sonstegard T.S."/>
            <person name="Schroeder S.G."/>
            <person name="Burgess S.C."/>
            <person name="Diehl S.V."/>
        </authorList>
    </citation>
    <scope>NUCLEOTIDE SEQUENCE [LARGE SCALE GENOMIC DNA]</scope>
    <source>
        <strain evidence="8 9">TFFH 294</strain>
    </source>
</reference>
<dbReference type="HOGENOM" id="CLU_384029_0_0_1"/>
<proteinExistence type="inferred from homology"/>
<dbReference type="InterPro" id="IPR001356">
    <property type="entry name" value="HD"/>
</dbReference>
<keyword evidence="4" id="KW-0539">Nucleus</keyword>
<dbReference type="OrthoDB" id="250329at2759"/>
<dbReference type="EMBL" id="HE797102">
    <property type="protein sequence ID" value="CCM03142.1"/>
    <property type="molecule type" value="Genomic_DNA"/>
</dbReference>
<feature type="compositionally biased region" description="Low complexity" evidence="5">
    <location>
        <begin position="371"/>
        <end position="388"/>
    </location>
</feature>
<accession>J4HX81</accession>
<feature type="domain" description="KN homeodomain" evidence="6">
    <location>
        <begin position="125"/>
        <end position="159"/>
    </location>
</feature>
<evidence type="ECO:0000256" key="2">
    <source>
        <dbReference type="ARBA" id="ARBA00023125"/>
    </source>
</evidence>
<dbReference type="RefSeq" id="XP_012182425.1">
    <property type="nucleotide sequence ID" value="XM_012327035.1"/>
</dbReference>
<dbReference type="Proteomes" id="UP000006352">
    <property type="component" value="Unassembled WGS sequence"/>
</dbReference>
<evidence type="ECO:0000256" key="1">
    <source>
        <dbReference type="ARBA" id="ARBA00005800"/>
    </source>
</evidence>
<evidence type="ECO:0000256" key="4">
    <source>
        <dbReference type="ARBA" id="ARBA00023242"/>
    </source>
</evidence>
<dbReference type="GO" id="GO:0003677">
    <property type="term" value="F:DNA binding"/>
    <property type="evidence" value="ECO:0007669"/>
    <property type="project" value="UniProtKB-KW"/>
</dbReference>
<sequence>MEGIRQRLSQIEDDFFAALTDGPVALEVFGEEWSSLSRDLDAVLASDSNIDSDLVAVAYAAASRIEILAQASYDLHVDYQALTIDVTDEMAQLSLDDEPVVASSSPSCHDEPNDAMQAKIVAYSWLAVNLHNPYPSVAARQTIARSAGVSMRQVSGWLKTLRKSIGWTALCRKRFRGSRKKIVSAASRAFYRTSLSDSLSPDLLFEFKAIRSKVLRFIDEASNLHYPEDEHSSEYGIGETCADDVREDKAILSSAACHPQQVSIPSLSITSSPMEDPVVDEYAVRRTTTHKRSASALLEADAISNKEPITMPSASAPQGDFVSTNSHAIERAVKRQRSDHNLLVSSIPTGAIDYHVNYASCLSQTQATTASPLGSDLLRSPSRSGSSVRPRKRHLSSLDHAPAPKRSKGVQGARSVSDPLPMSAAELEEQTYNINDWYGVVFNVPGPVSLATPDSTTPLEIKVFDNWAPWVISQTQRNDDSTKPPDANADLLANAKASDFISSSLNITSTPEAIVRANNFAQETSVIDNHLLSWSDDMKPTSAIESCYTDSIASTRPLMASRACGRDELALPAAPSSVCSDLMGLSGEFKVVQLDAMKIHTNLCNRDAHSSQDNALRYNVEPCSDSPPPPFIELNDLSPPSYTLLDQFAEPGFTIPPPPYCSSPEKKGPSQDLEGLDSELGHPAMWITSMPKYAFSVEGWGSDIASTIEQTNLQTICRLD</sequence>
<dbReference type="CDD" id="cd00086">
    <property type="entry name" value="homeodomain"/>
    <property type="match status" value="1"/>
</dbReference>
<dbReference type="InterPro" id="IPR024441">
    <property type="entry name" value="Homeodomain1_C"/>
</dbReference>
<dbReference type="SUPFAM" id="SSF46689">
    <property type="entry name" value="Homeodomain-like"/>
    <property type="match status" value="1"/>
</dbReference>
<keyword evidence="3" id="KW-0371">Homeobox</keyword>